<dbReference type="Proteomes" id="UP000011083">
    <property type="component" value="Unassembled WGS sequence"/>
</dbReference>
<dbReference type="PROSITE" id="PS50088">
    <property type="entry name" value="ANK_REPEAT"/>
    <property type="match status" value="2"/>
</dbReference>
<feature type="repeat" description="ANK" evidence="3">
    <location>
        <begin position="34"/>
        <end position="66"/>
    </location>
</feature>
<organism evidence="4 5">
    <name type="scientific">Acanthamoeba castellanii (strain ATCC 30010 / Neff)</name>
    <dbReference type="NCBI Taxonomy" id="1257118"/>
    <lineage>
        <taxon>Eukaryota</taxon>
        <taxon>Amoebozoa</taxon>
        <taxon>Discosea</taxon>
        <taxon>Longamoebia</taxon>
        <taxon>Centramoebida</taxon>
        <taxon>Acanthamoebidae</taxon>
        <taxon>Acanthamoeba</taxon>
    </lineage>
</organism>
<dbReference type="STRING" id="1257118.L8HE15"/>
<sequence>MHGHRDIVTWLLGSPASAEPGGSLGLEVDAKDAQGRAAIHYAAEGGNLAALKLLLEYRADINAKEITTGSTALHIASGAGYKDMVQFLLENKADVDAQDKSARTPAKVAHDFKRRDITDLLIQHGSKRPADLTTEMFKKAMKNHDLESAMSAVEEAERTEAEDEHVRMMAKRGTFGPLSSKP</sequence>
<dbReference type="OMA" id="YRADINA"/>
<evidence type="ECO:0000256" key="1">
    <source>
        <dbReference type="ARBA" id="ARBA00022737"/>
    </source>
</evidence>
<keyword evidence="5" id="KW-1185">Reference proteome</keyword>
<dbReference type="Pfam" id="PF13637">
    <property type="entry name" value="Ank_4"/>
    <property type="match status" value="1"/>
</dbReference>
<dbReference type="InterPro" id="IPR002110">
    <property type="entry name" value="Ankyrin_rpt"/>
</dbReference>
<evidence type="ECO:0000313" key="4">
    <source>
        <dbReference type="EMBL" id="ELR22601.1"/>
    </source>
</evidence>
<reference evidence="4 5" key="1">
    <citation type="journal article" date="2013" name="Genome Biol.">
        <title>Genome of Acanthamoeba castellanii highlights extensive lateral gene transfer and early evolution of tyrosine kinase signaling.</title>
        <authorList>
            <person name="Clarke M."/>
            <person name="Lohan A.J."/>
            <person name="Liu B."/>
            <person name="Lagkouvardos I."/>
            <person name="Roy S."/>
            <person name="Zafar N."/>
            <person name="Bertelli C."/>
            <person name="Schilde C."/>
            <person name="Kianianmomeni A."/>
            <person name="Burglin T.R."/>
            <person name="Frech C."/>
            <person name="Turcotte B."/>
            <person name="Kopec K.O."/>
            <person name="Synnott J.M."/>
            <person name="Choo C."/>
            <person name="Paponov I."/>
            <person name="Finkler A."/>
            <person name="Soon Heng Tan C."/>
            <person name="Hutchins A.P."/>
            <person name="Weinmeier T."/>
            <person name="Rattei T."/>
            <person name="Chu J.S."/>
            <person name="Gimenez G."/>
            <person name="Irimia M."/>
            <person name="Rigden D.J."/>
            <person name="Fitzpatrick D.A."/>
            <person name="Lorenzo-Morales J."/>
            <person name="Bateman A."/>
            <person name="Chiu C.H."/>
            <person name="Tang P."/>
            <person name="Hegemann P."/>
            <person name="Fromm H."/>
            <person name="Raoult D."/>
            <person name="Greub G."/>
            <person name="Miranda-Saavedra D."/>
            <person name="Chen N."/>
            <person name="Nash P."/>
            <person name="Ginger M.L."/>
            <person name="Horn M."/>
            <person name="Schaap P."/>
            <person name="Caler L."/>
            <person name="Loftus B."/>
        </authorList>
    </citation>
    <scope>NUCLEOTIDE SEQUENCE [LARGE SCALE GENOMIC DNA]</scope>
    <source>
        <strain evidence="4 5">Neff</strain>
    </source>
</reference>
<keyword evidence="1" id="KW-0677">Repeat</keyword>
<dbReference type="PANTHER" id="PTHR24198">
    <property type="entry name" value="ANKYRIN REPEAT AND PROTEIN KINASE DOMAIN-CONTAINING PROTEIN"/>
    <property type="match status" value="1"/>
</dbReference>
<dbReference type="EMBL" id="KB007879">
    <property type="protein sequence ID" value="ELR22601.1"/>
    <property type="molecule type" value="Genomic_DNA"/>
</dbReference>
<dbReference type="RefSeq" id="XP_004349722.1">
    <property type="nucleotide sequence ID" value="XM_004349672.1"/>
</dbReference>
<dbReference type="InterPro" id="IPR036770">
    <property type="entry name" value="Ankyrin_rpt-contain_sf"/>
</dbReference>
<dbReference type="SMART" id="SM00248">
    <property type="entry name" value="ANK"/>
    <property type="match status" value="3"/>
</dbReference>
<evidence type="ECO:0000313" key="5">
    <source>
        <dbReference type="Proteomes" id="UP000011083"/>
    </source>
</evidence>
<dbReference type="AlphaFoldDB" id="L8HE15"/>
<dbReference type="GeneID" id="14923559"/>
<dbReference type="PANTHER" id="PTHR24198:SF165">
    <property type="entry name" value="ANKYRIN REPEAT-CONTAINING PROTEIN-RELATED"/>
    <property type="match status" value="1"/>
</dbReference>
<keyword evidence="2 3" id="KW-0040">ANK repeat</keyword>
<dbReference type="OrthoDB" id="27590at2759"/>
<accession>L8HE15</accession>
<dbReference type="Gene3D" id="1.25.40.20">
    <property type="entry name" value="Ankyrin repeat-containing domain"/>
    <property type="match status" value="1"/>
</dbReference>
<protein>
    <submittedName>
        <fullName evidence="4">Ankyrin repeat containing protein</fullName>
    </submittedName>
</protein>
<dbReference type="PROSITE" id="PS50297">
    <property type="entry name" value="ANK_REP_REGION"/>
    <property type="match status" value="2"/>
</dbReference>
<dbReference type="VEuPathDB" id="AmoebaDB:ACA1_034460"/>
<feature type="repeat" description="ANK" evidence="3">
    <location>
        <begin position="68"/>
        <end position="100"/>
    </location>
</feature>
<dbReference type="KEGG" id="acan:ACA1_034460"/>
<proteinExistence type="predicted"/>
<name>L8HE15_ACACF</name>
<evidence type="ECO:0000256" key="2">
    <source>
        <dbReference type="ARBA" id="ARBA00023043"/>
    </source>
</evidence>
<gene>
    <name evidence="4" type="ORF">ACA1_034460</name>
</gene>
<dbReference type="SUPFAM" id="SSF48403">
    <property type="entry name" value="Ankyrin repeat"/>
    <property type="match status" value="1"/>
</dbReference>
<evidence type="ECO:0000256" key="3">
    <source>
        <dbReference type="PROSITE-ProRule" id="PRU00023"/>
    </source>
</evidence>